<dbReference type="SUPFAM" id="SSF49599">
    <property type="entry name" value="TRAF domain-like"/>
    <property type="match status" value="1"/>
</dbReference>
<dbReference type="PANTHER" id="PTHR23059">
    <property type="entry name" value="CYSTEINE AND HISTIDINE-RICH PROTEIN 1"/>
    <property type="match status" value="1"/>
</dbReference>
<keyword evidence="3 5" id="KW-0862">Zinc</keyword>
<accession>A0A1J1IRR9</accession>
<sequence>MTESVATSQMATLPSTSSYSNIITAEIRVENLSASPVEQSASISIPTSSQTADNNVSSDEPEKKRQKLDIGSLKVKKLEKLENRLGGILCCAVCLDLPRAAMYQCQLGHLMCAGCFTHLLADGRLRDQVATCPNCRVEISKNNASRNLAVEKAVSELPSECQFCSQEFPRSSLDHHERNECEERPTECKYSIIGCQWNGPTHEAKEHEASCAHPKKSGADVMAALEDREARYNEEKKLFSCLVDLLSYEKITFNDKNSVTRCQNVIKTIKNSIKKKKKRRKGQLTASPSVHPTTPATNSTNSVSSTTVPSTEKLKPHIDDLRKFLRQFLKKSFSMTDLQMKPYRTDEYVHKLFYETTRFSAFNHQWIVKAIINNSQRDVHQSNDRQITYQVTLKSKTQYPLAIHFFVLPGPFSDMKVNTKIYKHDFTDNENESAFNLLPLPDTAEANRLLAAKTINFRLIMFLASN</sequence>
<dbReference type="SUPFAM" id="SSF57850">
    <property type="entry name" value="RING/U-box"/>
    <property type="match status" value="1"/>
</dbReference>
<keyword evidence="2 5" id="KW-0863">Zinc-finger</keyword>
<evidence type="ECO:0000256" key="6">
    <source>
        <dbReference type="SAM" id="MobiDB-lite"/>
    </source>
</evidence>
<dbReference type="InterPro" id="IPR013083">
    <property type="entry name" value="Znf_RING/FYVE/PHD"/>
</dbReference>
<dbReference type="Proteomes" id="UP000183832">
    <property type="component" value="Unassembled WGS sequence"/>
</dbReference>
<dbReference type="InterPro" id="IPR039338">
    <property type="entry name" value="ZFTRAF1"/>
</dbReference>
<dbReference type="EMBL" id="CVRI01000057">
    <property type="protein sequence ID" value="CRL02418.1"/>
    <property type="molecule type" value="Genomic_DNA"/>
</dbReference>
<evidence type="ECO:0000259" key="7">
    <source>
        <dbReference type="PROSITE" id="PS50089"/>
    </source>
</evidence>
<reference evidence="9 10" key="1">
    <citation type="submission" date="2015-04" db="EMBL/GenBank/DDBJ databases">
        <authorList>
            <person name="Syromyatnikov M.Y."/>
            <person name="Popov V.N."/>
        </authorList>
    </citation>
    <scope>NUCLEOTIDE SEQUENCE [LARGE SCALE GENOMIC DNA]</scope>
</reference>
<dbReference type="AlphaFoldDB" id="A0A1J1IRR9"/>
<dbReference type="Gene3D" id="3.30.40.10">
    <property type="entry name" value="Zinc/RING finger domain, C3HC4 (zinc finger)"/>
    <property type="match status" value="2"/>
</dbReference>
<dbReference type="CDD" id="cd16505">
    <property type="entry name" value="RING-HC_CYHR1"/>
    <property type="match status" value="1"/>
</dbReference>
<keyword evidence="1 5" id="KW-0479">Metal-binding</keyword>
<feature type="region of interest" description="Disordered" evidence="6">
    <location>
        <begin position="40"/>
        <end position="65"/>
    </location>
</feature>
<evidence type="ECO:0000256" key="1">
    <source>
        <dbReference type="ARBA" id="ARBA00022723"/>
    </source>
</evidence>
<feature type="compositionally biased region" description="Low complexity" evidence="6">
    <location>
        <begin position="292"/>
        <end position="311"/>
    </location>
</feature>
<dbReference type="PROSITE" id="PS50089">
    <property type="entry name" value="ZF_RING_2"/>
    <property type="match status" value="1"/>
</dbReference>
<evidence type="ECO:0000256" key="4">
    <source>
        <dbReference type="ARBA" id="ARBA00034319"/>
    </source>
</evidence>
<feature type="region of interest" description="Disordered" evidence="6">
    <location>
        <begin position="273"/>
        <end position="311"/>
    </location>
</feature>
<evidence type="ECO:0000256" key="5">
    <source>
        <dbReference type="PROSITE-ProRule" id="PRU00207"/>
    </source>
</evidence>
<dbReference type="InterPro" id="IPR001841">
    <property type="entry name" value="Znf_RING"/>
</dbReference>
<dbReference type="STRING" id="568069.A0A1J1IRR9"/>
<gene>
    <name evidence="9" type="ORF">CLUMA_CG015397</name>
</gene>
<evidence type="ECO:0000313" key="9">
    <source>
        <dbReference type="EMBL" id="CRL02418.1"/>
    </source>
</evidence>
<dbReference type="PROSITE" id="PS50145">
    <property type="entry name" value="ZF_TRAF"/>
    <property type="match status" value="1"/>
</dbReference>
<comment type="similarity">
    <text evidence="4">Belongs to the ZFTRAF1 family.</text>
</comment>
<evidence type="ECO:0000256" key="3">
    <source>
        <dbReference type="ARBA" id="ARBA00022833"/>
    </source>
</evidence>
<evidence type="ECO:0000256" key="2">
    <source>
        <dbReference type="ARBA" id="ARBA00022771"/>
    </source>
</evidence>
<dbReference type="InterPro" id="IPR001293">
    <property type="entry name" value="Znf_TRAF"/>
</dbReference>
<evidence type="ECO:0000259" key="8">
    <source>
        <dbReference type="PROSITE" id="PS50145"/>
    </source>
</evidence>
<organism evidence="9 10">
    <name type="scientific">Clunio marinus</name>
    <dbReference type="NCBI Taxonomy" id="568069"/>
    <lineage>
        <taxon>Eukaryota</taxon>
        <taxon>Metazoa</taxon>
        <taxon>Ecdysozoa</taxon>
        <taxon>Arthropoda</taxon>
        <taxon>Hexapoda</taxon>
        <taxon>Insecta</taxon>
        <taxon>Pterygota</taxon>
        <taxon>Neoptera</taxon>
        <taxon>Endopterygota</taxon>
        <taxon>Diptera</taxon>
        <taxon>Nematocera</taxon>
        <taxon>Chironomoidea</taxon>
        <taxon>Chironomidae</taxon>
        <taxon>Clunio</taxon>
    </lineage>
</organism>
<keyword evidence="10" id="KW-1185">Reference proteome</keyword>
<feature type="compositionally biased region" description="Basic residues" evidence="6">
    <location>
        <begin position="273"/>
        <end position="282"/>
    </location>
</feature>
<proteinExistence type="inferred from homology"/>
<feature type="domain" description="RING-type" evidence="7">
    <location>
        <begin position="91"/>
        <end position="136"/>
    </location>
</feature>
<name>A0A1J1IRR9_9DIPT</name>
<dbReference type="PANTHER" id="PTHR23059:SF4">
    <property type="entry name" value="ZINC FINGER TRAF-TYPE-CONTAINING PROTEIN 1"/>
    <property type="match status" value="1"/>
</dbReference>
<feature type="domain" description="TRAF-type" evidence="8">
    <location>
        <begin position="157"/>
        <end position="195"/>
    </location>
</feature>
<dbReference type="OrthoDB" id="10062218at2759"/>
<dbReference type="GO" id="GO:0005634">
    <property type="term" value="C:nucleus"/>
    <property type="evidence" value="ECO:0007669"/>
    <property type="project" value="TreeGrafter"/>
</dbReference>
<evidence type="ECO:0000313" key="10">
    <source>
        <dbReference type="Proteomes" id="UP000183832"/>
    </source>
</evidence>
<feature type="zinc finger region" description="TRAF-type" evidence="5">
    <location>
        <begin position="157"/>
        <end position="195"/>
    </location>
</feature>
<protein>
    <submittedName>
        <fullName evidence="9">CLUMA_CG015397, isoform A</fullName>
    </submittedName>
</protein>
<dbReference type="GO" id="GO:0008270">
    <property type="term" value="F:zinc ion binding"/>
    <property type="evidence" value="ECO:0007669"/>
    <property type="project" value="UniProtKB-KW"/>
</dbReference>
<feature type="compositionally biased region" description="Polar residues" evidence="6">
    <location>
        <begin position="40"/>
        <end position="58"/>
    </location>
</feature>